<evidence type="ECO:0000313" key="2">
    <source>
        <dbReference type="Proteomes" id="UP000188533"/>
    </source>
</evidence>
<reference evidence="1 2" key="1">
    <citation type="submission" date="2016-08" db="EMBL/GenBank/DDBJ databases">
        <authorList>
            <consortium name="Lentinula edodes genome sequencing consortium"/>
            <person name="Sakamoto Y."/>
            <person name="Nakade K."/>
            <person name="Sato S."/>
            <person name="Yoshida Y."/>
            <person name="Miyazaki K."/>
            <person name="Natsume S."/>
            <person name="Konno N."/>
        </authorList>
    </citation>
    <scope>NUCLEOTIDE SEQUENCE [LARGE SCALE GENOMIC DNA]</scope>
    <source>
        <strain evidence="1 2">NBRC 111202</strain>
    </source>
</reference>
<sequence>MEESAPSPRFLKNDFIFEGNIQGRCYLNHIACQIITYAVLYALHNIAGMNEAFASFAPSASKNPKSRRVVEMSFHGLTANRNWRLACIRNSGSGTRTFSSIVYIYHMYHYRKPNIITYTSVQQS</sequence>
<accession>A0A1Q3E5G3</accession>
<protein>
    <submittedName>
        <fullName evidence="1">Uncharacterized protein</fullName>
    </submittedName>
</protein>
<name>A0A1Q3E5G3_LENED</name>
<evidence type="ECO:0000313" key="1">
    <source>
        <dbReference type="EMBL" id="GAW02507.1"/>
    </source>
</evidence>
<organism evidence="1 2">
    <name type="scientific">Lentinula edodes</name>
    <name type="common">Shiitake mushroom</name>
    <name type="synonym">Lentinus edodes</name>
    <dbReference type="NCBI Taxonomy" id="5353"/>
    <lineage>
        <taxon>Eukaryota</taxon>
        <taxon>Fungi</taxon>
        <taxon>Dikarya</taxon>
        <taxon>Basidiomycota</taxon>
        <taxon>Agaricomycotina</taxon>
        <taxon>Agaricomycetes</taxon>
        <taxon>Agaricomycetidae</taxon>
        <taxon>Agaricales</taxon>
        <taxon>Marasmiineae</taxon>
        <taxon>Omphalotaceae</taxon>
        <taxon>Lentinula</taxon>
    </lineage>
</organism>
<comment type="caution">
    <text evidence="1">The sequence shown here is derived from an EMBL/GenBank/DDBJ whole genome shotgun (WGS) entry which is preliminary data.</text>
</comment>
<keyword evidence="2" id="KW-1185">Reference proteome</keyword>
<dbReference type="AlphaFoldDB" id="A0A1Q3E5G3"/>
<reference evidence="1 2" key="2">
    <citation type="submission" date="2017-02" db="EMBL/GenBank/DDBJ databases">
        <title>A genome survey and senescence transcriptome analysis in Lentinula edodes.</title>
        <authorList>
            <person name="Sakamoto Y."/>
            <person name="Nakade K."/>
            <person name="Sato S."/>
            <person name="Yoshida Y."/>
            <person name="Miyazaki K."/>
            <person name="Natsume S."/>
            <person name="Konno N."/>
        </authorList>
    </citation>
    <scope>NUCLEOTIDE SEQUENCE [LARGE SCALE GENOMIC DNA]</scope>
    <source>
        <strain evidence="1 2">NBRC 111202</strain>
    </source>
</reference>
<dbReference type="EMBL" id="BDGU01000098">
    <property type="protein sequence ID" value="GAW02507.1"/>
    <property type="molecule type" value="Genomic_DNA"/>
</dbReference>
<dbReference type="Proteomes" id="UP000188533">
    <property type="component" value="Unassembled WGS sequence"/>
</dbReference>
<gene>
    <name evidence="1" type="ORF">LENED_004167</name>
</gene>
<proteinExistence type="predicted"/>